<dbReference type="SUPFAM" id="SSF50341">
    <property type="entry name" value="CheW-like"/>
    <property type="match status" value="1"/>
</dbReference>
<keyword evidence="4" id="KW-0145">Chemotaxis</keyword>
<dbReference type="InterPro" id="IPR036641">
    <property type="entry name" value="HPT_dom_sf"/>
</dbReference>
<evidence type="ECO:0000259" key="17">
    <source>
        <dbReference type="PROSITE" id="PS50894"/>
    </source>
</evidence>
<dbReference type="PROSITE" id="PS50110">
    <property type="entry name" value="RESPONSE_REGULATORY"/>
    <property type="match status" value="1"/>
</dbReference>
<evidence type="ECO:0000259" key="16">
    <source>
        <dbReference type="PROSITE" id="PS50851"/>
    </source>
</evidence>
<gene>
    <name evidence="18" type="ORF">dnl_44690</name>
</gene>
<evidence type="ECO:0000256" key="7">
    <source>
        <dbReference type="ARBA" id="ARBA00022741"/>
    </source>
</evidence>
<feature type="compositionally biased region" description="Basic and acidic residues" evidence="12">
    <location>
        <begin position="117"/>
        <end position="139"/>
    </location>
</feature>
<evidence type="ECO:0000256" key="10">
    <source>
        <dbReference type="PROSITE-ProRule" id="PRU00110"/>
    </source>
</evidence>
<comment type="caution">
    <text evidence="10">Lacks conserved residue(s) required for the propagation of feature annotation.</text>
</comment>
<feature type="region of interest" description="Disordered" evidence="12">
    <location>
        <begin position="109"/>
        <end position="157"/>
    </location>
</feature>
<evidence type="ECO:0000259" key="15">
    <source>
        <dbReference type="PROSITE" id="PS50110"/>
    </source>
</evidence>
<proteinExistence type="predicted"/>
<name>A0A975BBB4_9BACT</name>
<dbReference type="InterPro" id="IPR008207">
    <property type="entry name" value="Sig_transdc_His_kin_Hpt_dom"/>
</dbReference>
<organism evidence="18 19">
    <name type="scientific">Desulfonema limicola</name>
    <dbReference type="NCBI Taxonomy" id="45656"/>
    <lineage>
        <taxon>Bacteria</taxon>
        <taxon>Pseudomonadati</taxon>
        <taxon>Thermodesulfobacteriota</taxon>
        <taxon>Desulfobacteria</taxon>
        <taxon>Desulfobacterales</taxon>
        <taxon>Desulfococcaceae</taxon>
        <taxon>Desulfonema</taxon>
    </lineage>
</organism>
<evidence type="ECO:0000256" key="2">
    <source>
        <dbReference type="ARBA" id="ARBA00012438"/>
    </source>
</evidence>
<keyword evidence="5 11" id="KW-0597">Phosphoprotein</keyword>
<dbReference type="Pfam" id="PF02518">
    <property type="entry name" value="HATPase_c"/>
    <property type="match status" value="1"/>
</dbReference>
<keyword evidence="19" id="KW-1185">Reference proteome</keyword>
<sequence>MMKLIPVSELSHKIEDVLDSVRQKKIKPTKQVSELLFRGIDTIETMLESLSAGNELEDIPEKLCQELYKAAQGEIIGEIIEKDEPVIQEPLNKKKETEPQPASLQANIASASFQAEEDIKKTETRTQKTKTDSKTEPKPEPSPGQPPQKPEEKHISQSETLRINANKLDELIKLMGEIVSGHSRSRLRILEIKDITDLSKKNMEMVSSVKALENLSDTQKKEFVKSSAELYLKIKKLNSIFKEDVSIQGLLTSDLQDRSLEMRMVPLSIIFDSFHRTVRYISRMSEKHIDLIIEGGETELDKKIMEQIGDPLIHMIRNSIDHGIEKPEERIKAGKPETGTIKISAGYEGGNVLIVLSDDGAGISITKIKEKVIKKKIFTLPELESIPDSEIINLIFSPGFSSADIITDLSGRGVGMDVVKKNLIENLKGAIQIETKQGRGTKFYIRLPMTMAIIHVLFITVSNMTFAIPANFIDEIIRTSETKLINIMNKKAIRLREQIIPVIHLNDILKIKNDLPEQKDINKTQESYDIPELLILITSVGNEKLGVIINSLLDEEDMVIKPLPAHMKNIPYVSGGIISGNNEIFNVLHMPKIVEAAKEIHSLTGLEPENLTEKTPKHILVVDDSVSTREIEKSILESYGYFVSLASDGVEAFEKTKAFQFDLIITDVEMPNLDGFSLTEKLRQDELYKNTPIILITSLDKEEDKKKGILAGADAYIVKGDFEQSALLETVRNLVG</sequence>
<dbReference type="Gene3D" id="1.20.120.160">
    <property type="entry name" value="HPT domain"/>
    <property type="match status" value="1"/>
</dbReference>
<evidence type="ECO:0000256" key="9">
    <source>
        <dbReference type="ARBA" id="ARBA00035100"/>
    </source>
</evidence>
<dbReference type="PROSITE" id="PS50851">
    <property type="entry name" value="CHEW"/>
    <property type="match status" value="1"/>
</dbReference>
<dbReference type="PROSITE" id="PS50109">
    <property type="entry name" value="HIS_KIN"/>
    <property type="match status" value="1"/>
</dbReference>
<dbReference type="InterPro" id="IPR036890">
    <property type="entry name" value="HATPase_C_sf"/>
</dbReference>
<keyword evidence="13" id="KW-1133">Transmembrane helix</keyword>
<dbReference type="SMART" id="SM01231">
    <property type="entry name" value="H-kinase_dim"/>
    <property type="match status" value="1"/>
</dbReference>
<dbReference type="SMART" id="SM00260">
    <property type="entry name" value="CheW"/>
    <property type="match status" value="1"/>
</dbReference>
<feature type="domain" description="CheW-like" evidence="16">
    <location>
        <begin position="453"/>
        <end position="599"/>
    </location>
</feature>
<evidence type="ECO:0000313" key="18">
    <source>
        <dbReference type="EMBL" id="QTA82104.1"/>
    </source>
</evidence>
<evidence type="ECO:0000256" key="3">
    <source>
        <dbReference type="ARBA" id="ARBA00021495"/>
    </source>
</evidence>
<dbReference type="EC" id="2.7.13.3" evidence="2"/>
<dbReference type="KEGG" id="dli:dnl_44690"/>
<dbReference type="FunFam" id="3.30.565.10:FF:000016">
    <property type="entry name" value="Chemotaxis protein CheA, putative"/>
    <property type="match status" value="1"/>
</dbReference>
<evidence type="ECO:0000313" key="19">
    <source>
        <dbReference type="Proteomes" id="UP000663720"/>
    </source>
</evidence>
<feature type="domain" description="Response regulatory" evidence="15">
    <location>
        <begin position="618"/>
        <end position="734"/>
    </location>
</feature>
<accession>A0A975BBB4</accession>
<dbReference type="Gene3D" id="3.30.565.10">
    <property type="entry name" value="Histidine kinase-like ATPase, C-terminal domain"/>
    <property type="match status" value="1"/>
</dbReference>
<dbReference type="EMBL" id="CP061799">
    <property type="protein sequence ID" value="QTA82104.1"/>
    <property type="molecule type" value="Genomic_DNA"/>
</dbReference>
<dbReference type="SMART" id="SM00387">
    <property type="entry name" value="HATPase_c"/>
    <property type="match status" value="1"/>
</dbReference>
<keyword evidence="13" id="KW-0472">Membrane</keyword>
<dbReference type="Proteomes" id="UP000663720">
    <property type="component" value="Chromosome"/>
</dbReference>
<evidence type="ECO:0000256" key="5">
    <source>
        <dbReference type="ARBA" id="ARBA00022553"/>
    </source>
</evidence>
<dbReference type="AlphaFoldDB" id="A0A975BBB4"/>
<keyword evidence="8 18" id="KW-0418">Kinase</keyword>
<comment type="function">
    <text evidence="9">Involved in the transmission of sensory signals from the chemoreceptors to the flagellar motors. CheA is autophosphorylated; it can transfer its phosphate group to either CheB or CheY.</text>
</comment>
<reference evidence="18" key="1">
    <citation type="journal article" date="2021" name="Microb. Physiol.">
        <title>Proteogenomic Insights into the Physiology of Marine, Sulfate-Reducing, Filamentous Desulfonema limicola and Desulfonema magnum.</title>
        <authorList>
            <person name="Schnaars V."/>
            <person name="Wohlbrand L."/>
            <person name="Scheve S."/>
            <person name="Hinrichs C."/>
            <person name="Reinhardt R."/>
            <person name="Rabus R."/>
        </authorList>
    </citation>
    <scope>NUCLEOTIDE SEQUENCE</scope>
    <source>
        <strain evidence="18">5ac10</strain>
    </source>
</reference>
<dbReference type="SMART" id="SM00448">
    <property type="entry name" value="REC"/>
    <property type="match status" value="1"/>
</dbReference>
<dbReference type="PRINTS" id="PR00344">
    <property type="entry name" value="BCTRLSENSOR"/>
</dbReference>
<dbReference type="Pfam" id="PF01584">
    <property type="entry name" value="CheW"/>
    <property type="match status" value="1"/>
</dbReference>
<keyword evidence="6" id="KW-0808">Transferase</keyword>
<feature type="domain" description="HPt" evidence="17">
    <location>
        <begin position="1"/>
        <end position="50"/>
    </location>
</feature>
<feature type="domain" description="Histidine kinase" evidence="14">
    <location>
        <begin position="197"/>
        <end position="451"/>
    </location>
</feature>
<dbReference type="InterPro" id="IPR005467">
    <property type="entry name" value="His_kinase_dom"/>
</dbReference>
<keyword evidence="7" id="KW-0547">Nucleotide-binding</keyword>
<dbReference type="SUPFAM" id="SSF47226">
    <property type="entry name" value="Histidine-containing phosphotransfer domain, HPT domain"/>
    <property type="match status" value="1"/>
</dbReference>
<feature type="transmembrane region" description="Helical" evidence="13">
    <location>
        <begin position="443"/>
        <end position="468"/>
    </location>
</feature>
<evidence type="ECO:0000256" key="11">
    <source>
        <dbReference type="PROSITE-ProRule" id="PRU00169"/>
    </source>
</evidence>
<dbReference type="GO" id="GO:0006935">
    <property type="term" value="P:chemotaxis"/>
    <property type="evidence" value="ECO:0007669"/>
    <property type="project" value="UniProtKB-KW"/>
</dbReference>
<dbReference type="GO" id="GO:0000155">
    <property type="term" value="F:phosphorelay sensor kinase activity"/>
    <property type="evidence" value="ECO:0007669"/>
    <property type="project" value="InterPro"/>
</dbReference>
<dbReference type="InterPro" id="IPR003594">
    <property type="entry name" value="HATPase_dom"/>
</dbReference>
<evidence type="ECO:0000256" key="12">
    <source>
        <dbReference type="SAM" id="MobiDB-lite"/>
    </source>
</evidence>
<dbReference type="RefSeq" id="WP_207688065.1">
    <property type="nucleotide sequence ID" value="NZ_CP061799.1"/>
</dbReference>
<dbReference type="GO" id="GO:0005737">
    <property type="term" value="C:cytoplasm"/>
    <property type="evidence" value="ECO:0007669"/>
    <property type="project" value="InterPro"/>
</dbReference>
<dbReference type="PROSITE" id="PS50894">
    <property type="entry name" value="HPT"/>
    <property type="match status" value="1"/>
</dbReference>
<evidence type="ECO:0000256" key="8">
    <source>
        <dbReference type="ARBA" id="ARBA00022777"/>
    </source>
</evidence>
<dbReference type="InterPro" id="IPR004105">
    <property type="entry name" value="CheA-like_dim"/>
</dbReference>
<dbReference type="InterPro" id="IPR051315">
    <property type="entry name" value="Bact_Chemotaxis_CheA"/>
</dbReference>
<comment type="catalytic activity">
    <reaction evidence="1">
        <text>ATP + protein L-histidine = ADP + protein N-phospho-L-histidine.</text>
        <dbReference type="EC" id="2.7.13.3"/>
    </reaction>
</comment>
<dbReference type="InterPro" id="IPR002545">
    <property type="entry name" value="CheW-lke_dom"/>
</dbReference>
<dbReference type="SUPFAM" id="SSF52172">
    <property type="entry name" value="CheY-like"/>
    <property type="match status" value="1"/>
</dbReference>
<evidence type="ECO:0000256" key="4">
    <source>
        <dbReference type="ARBA" id="ARBA00022500"/>
    </source>
</evidence>
<evidence type="ECO:0000256" key="1">
    <source>
        <dbReference type="ARBA" id="ARBA00000085"/>
    </source>
</evidence>
<dbReference type="Gene3D" id="2.30.30.40">
    <property type="entry name" value="SH3 Domains"/>
    <property type="match status" value="1"/>
</dbReference>
<dbReference type="InterPro" id="IPR011006">
    <property type="entry name" value="CheY-like_superfamily"/>
</dbReference>
<dbReference type="InterPro" id="IPR004358">
    <property type="entry name" value="Sig_transdc_His_kin-like_C"/>
</dbReference>
<dbReference type="SUPFAM" id="SSF55874">
    <property type="entry name" value="ATPase domain of HSP90 chaperone/DNA topoisomerase II/histidine kinase"/>
    <property type="match status" value="1"/>
</dbReference>
<evidence type="ECO:0000256" key="6">
    <source>
        <dbReference type="ARBA" id="ARBA00022679"/>
    </source>
</evidence>
<dbReference type="Gene3D" id="3.40.50.2300">
    <property type="match status" value="1"/>
</dbReference>
<evidence type="ECO:0000259" key="14">
    <source>
        <dbReference type="PROSITE" id="PS50109"/>
    </source>
</evidence>
<protein>
    <recommendedName>
        <fullName evidence="3">Chemotaxis protein CheA</fullName>
        <ecNumber evidence="2">2.7.13.3</ecNumber>
    </recommendedName>
</protein>
<dbReference type="PANTHER" id="PTHR43395">
    <property type="entry name" value="SENSOR HISTIDINE KINASE CHEA"/>
    <property type="match status" value="1"/>
</dbReference>
<keyword evidence="13" id="KW-0812">Transmembrane</keyword>
<evidence type="ECO:0000256" key="13">
    <source>
        <dbReference type="SAM" id="Phobius"/>
    </source>
</evidence>
<dbReference type="InterPro" id="IPR001789">
    <property type="entry name" value="Sig_transdc_resp-reg_receiver"/>
</dbReference>
<dbReference type="PANTHER" id="PTHR43395:SF10">
    <property type="entry name" value="CHEMOTAXIS PROTEIN CHEA"/>
    <property type="match status" value="1"/>
</dbReference>
<dbReference type="Pfam" id="PF00072">
    <property type="entry name" value="Response_reg"/>
    <property type="match status" value="1"/>
</dbReference>
<feature type="modified residue" description="4-aspartylphosphate" evidence="11">
    <location>
        <position position="667"/>
    </location>
</feature>
<dbReference type="InterPro" id="IPR036061">
    <property type="entry name" value="CheW-like_dom_sf"/>
</dbReference>